<proteinExistence type="predicted"/>
<dbReference type="EMBL" id="GGEC01034849">
    <property type="protein sequence ID" value="MBX15333.1"/>
    <property type="molecule type" value="Transcribed_RNA"/>
</dbReference>
<protein>
    <submittedName>
        <fullName evidence="1">Uncharacterized protein</fullName>
    </submittedName>
</protein>
<evidence type="ECO:0000313" key="1">
    <source>
        <dbReference type="EMBL" id="MBX15333.1"/>
    </source>
</evidence>
<dbReference type="AlphaFoldDB" id="A0A2P2LBJ5"/>
<sequence>MGYSEEPETLPLSPPEIPPNVVPIQPTPDLIPEANKKASKPKWSPMSRCGTGFRGQRIQLLSNHFKVGVSSSGGYFFHYSVRLFFSCFNLPAWKVGLCLLEFYLLQNLLFLIALGCLLL</sequence>
<reference evidence="1" key="1">
    <citation type="submission" date="2018-02" db="EMBL/GenBank/DDBJ databases">
        <title>Rhizophora mucronata_Transcriptome.</title>
        <authorList>
            <person name="Meera S.P."/>
            <person name="Sreeshan A."/>
            <person name="Augustine A."/>
        </authorList>
    </citation>
    <scope>NUCLEOTIDE SEQUENCE</scope>
    <source>
        <tissue evidence="1">Leaf</tissue>
    </source>
</reference>
<name>A0A2P2LBJ5_RHIMU</name>
<accession>A0A2P2LBJ5</accession>
<organism evidence="1">
    <name type="scientific">Rhizophora mucronata</name>
    <name type="common">Asiatic mangrove</name>
    <dbReference type="NCBI Taxonomy" id="61149"/>
    <lineage>
        <taxon>Eukaryota</taxon>
        <taxon>Viridiplantae</taxon>
        <taxon>Streptophyta</taxon>
        <taxon>Embryophyta</taxon>
        <taxon>Tracheophyta</taxon>
        <taxon>Spermatophyta</taxon>
        <taxon>Magnoliopsida</taxon>
        <taxon>eudicotyledons</taxon>
        <taxon>Gunneridae</taxon>
        <taxon>Pentapetalae</taxon>
        <taxon>rosids</taxon>
        <taxon>fabids</taxon>
        <taxon>Malpighiales</taxon>
        <taxon>Rhizophoraceae</taxon>
        <taxon>Rhizophora</taxon>
    </lineage>
</organism>